<dbReference type="PaxDb" id="1198114-AciX9_2233"/>
<dbReference type="KEGG" id="acm:AciX9_2233"/>
<protein>
    <submittedName>
        <fullName evidence="2">PilT domain-containing protein</fullName>
    </submittedName>
</protein>
<dbReference type="EMBL" id="CP002480">
    <property type="protein sequence ID" value="ADW69275.1"/>
    <property type="molecule type" value="Genomic_DNA"/>
</dbReference>
<dbReference type="PANTHER" id="PTHR34610:SF3">
    <property type="entry name" value="SSL7007 PROTEIN"/>
    <property type="match status" value="1"/>
</dbReference>
<dbReference type="Pfam" id="PF13470">
    <property type="entry name" value="PIN_3"/>
    <property type="match status" value="1"/>
</dbReference>
<accession>E8X351</accession>
<dbReference type="RefSeq" id="WP_013580591.1">
    <property type="nucleotide sequence ID" value="NC_015064.1"/>
</dbReference>
<dbReference type="OrthoDB" id="5243920at2"/>
<dbReference type="InterPro" id="IPR002850">
    <property type="entry name" value="PIN_toxin-like"/>
</dbReference>
<dbReference type="NCBIfam" id="TIGR00305">
    <property type="entry name" value="putative toxin-antitoxin system toxin component, PIN family"/>
    <property type="match status" value="1"/>
</dbReference>
<dbReference type="HOGENOM" id="CLU_116617_2_0_0"/>
<feature type="domain" description="PIN" evidence="1">
    <location>
        <begin position="2"/>
        <end position="115"/>
    </location>
</feature>
<sequence>MRIVLDTSCFITAIRSVHGAAAEVIRVIAARRVTILMDYKLSCEYRDVALRPSNLLASQISSQAMQKVISNLEDVAEAVQISVKHRPLSPDPDDDMILDLEINGHADAIITQNRKHFVQAAEVFGIPVLSPGELLHHLRYQE</sequence>
<dbReference type="InterPro" id="IPR029060">
    <property type="entry name" value="PIN-like_dom_sf"/>
</dbReference>
<name>E8X351_GRATM</name>
<organism evidence="3">
    <name type="scientific">Granulicella tundricola (strain ATCC BAA-1859 / DSM 23138 / MP5ACTX9)</name>
    <dbReference type="NCBI Taxonomy" id="1198114"/>
    <lineage>
        <taxon>Bacteria</taxon>
        <taxon>Pseudomonadati</taxon>
        <taxon>Acidobacteriota</taxon>
        <taxon>Terriglobia</taxon>
        <taxon>Terriglobales</taxon>
        <taxon>Acidobacteriaceae</taxon>
        <taxon>Granulicella</taxon>
    </lineage>
</organism>
<dbReference type="STRING" id="1198114.AciX9_2233"/>
<gene>
    <name evidence="2" type="ordered locus">AciX9_2233</name>
</gene>
<dbReference type="Proteomes" id="UP000000343">
    <property type="component" value="Chromosome"/>
</dbReference>
<evidence type="ECO:0000313" key="3">
    <source>
        <dbReference type="Proteomes" id="UP000000343"/>
    </source>
</evidence>
<dbReference type="InterPro" id="IPR002716">
    <property type="entry name" value="PIN_dom"/>
</dbReference>
<dbReference type="SUPFAM" id="SSF88723">
    <property type="entry name" value="PIN domain-like"/>
    <property type="match status" value="1"/>
</dbReference>
<keyword evidence="3" id="KW-1185">Reference proteome</keyword>
<dbReference type="eggNOG" id="COG1569">
    <property type="taxonomic scope" value="Bacteria"/>
</dbReference>
<dbReference type="AlphaFoldDB" id="E8X351"/>
<evidence type="ECO:0000259" key="1">
    <source>
        <dbReference type="Pfam" id="PF13470"/>
    </source>
</evidence>
<reference evidence="3" key="1">
    <citation type="submission" date="2011-01" db="EMBL/GenBank/DDBJ databases">
        <title>Complete sequence of chromosome of Acidobacterium sp. MP5ACTX9.</title>
        <authorList>
            <consortium name="US DOE Joint Genome Institute"/>
            <person name="Lucas S."/>
            <person name="Copeland A."/>
            <person name="Lapidus A."/>
            <person name="Cheng J.-F."/>
            <person name="Goodwin L."/>
            <person name="Pitluck S."/>
            <person name="Teshima H."/>
            <person name="Detter J.C."/>
            <person name="Han C."/>
            <person name="Tapia R."/>
            <person name="Land M."/>
            <person name="Hauser L."/>
            <person name="Kyrpides N."/>
            <person name="Ivanova N."/>
            <person name="Ovchinnikova G."/>
            <person name="Pagani I."/>
            <person name="Rawat S.R."/>
            <person name="Mannisto M."/>
            <person name="Haggblom M.M."/>
            <person name="Woyke T."/>
        </authorList>
    </citation>
    <scope>NUCLEOTIDE SEQUENCE [LARGE SCALE GENOMIC DNA]</scope>
    <source>
        <strain evidence="3">MP5ACTX9</strain>
    </source>
</reference>
<evidence type="ECO:0000313" key="2">
    <source>
        <dbReference type="EMBL" id="ADW69275.1"/>
    </source>
</evidence>
<dbReference type="PANTHER" id="PTHR34610">
    <property type="entry name" value="SSL7007 PROTEIN"/>
    <property type="match status" value="1"/>
</dbReference>
<proteinExistence type="predicted"/>